<name>D2QVY9_SPILD</name>
<accession>D2QVY9</accession>
<evidence type="ECO:0000313" key="1">
    <source>
        <dbReference type="EMBL" id="ADB42971.1"/>
    </source>
</evidence>
<sequence>MHRFLLVVWVFTASTTYAQTYRDQVLNRTVFWSEVNLVYKTAGKWSFQLDHQYRRQADDNGRDLNAFRYPLLQVFRPWINYQLSPPVQVSLSPLGLWWNWGRVSPYQPLTFFQEIRITPQLQITKPLGNGQLIHRVRTELRWASRTDTLTRAYIFLSDGESQQVLADRFSLRLRTLARWMKPAFKRDPTDNRWYSQLSIEPMLVVSASGIRFDQQRTYLALGRRIQKHLRLEVGYMNQFTFQRRETDRLHLFRFNHGLHWYVYLESGR</sequence>
<reference evidence="1 2" key="1">
    <citation type="journal article" date="2010" name="Stand. Genomic Sci.">
        <title>Complete genome sequence of Spirosoma linguale type strain (1).</title>
        <authorList>
            <person name="Lail K."/>
            <person name="Sikorski J."/>
            <person name="Saunders E."/>
            <person name="Lapidus A."/>
            <person name="Glavina Del Rio T."/>
            <person name="Copeland A."/>
            <person name="Tice H."/>
            <person name="Cheng J.-F."/>
            <person name="Lucas S."/>
            <person name="Nolan M."/>
            <person name="Bruce D."/>
            <person name="Goodwin L."/>
            <person name="Pitluck S."/>
            <person name="Ivanova N."/>
            <person name="Mavromatis K."/>
            <person name="Ovchinnikova G."/>
            <person name="Pati A."/>
            <person name="Chen A."/>
            <person name="Palaniappan K."/>
            <person name="Land M."/>
            <person name="Hauser L."/>
            <person name="Chang Y.-J."/>
            <person name="Jeffries C.D."/>
            <person name="Chain P."/>
            <person name="Brettin T."/>
            <person name="Detter J.C."/>
            <person name="Schuetze A."/>
            <person name="Rohde M."/>
            <person name="Tindall B.J."/>
            <person name="Goeker M."/>
            <person name="Bristow J."/>
            <person name="Eisen J.A."/>
            <person name="Markowitz V."/>
            <person name="Hugenholtz P."/>
            <person name="Kyrpides N.C."/>
            <person name="Klenk H.-P."/>
            <person name="Chen F."/>
        </authorList>
    </citation>
    <scope>NUCLEOTIDE SEQUENCE [LARGE SCALE GENOMIC DNA]</scope>
    <source>
        <strain evidence="2">ATCC 33905 / DSM 74 / LMG 10896 / Claus 1</strain>
    </source>
</reference>
<dbReference type="HOGENOM" id="CLU_1037899_0_0_10"/>
<dbReference type="KEGG" id="sli:Slin_7028"/>
<evidence type="ECO:0008006" key="3">
    <source>
        <dbReference type="Google" id="ProtNLM"/>
    </source>
</evidence>
<gene>
    <name evidence="1" type="ordered locus">Slin_7028</name>
</gene>
<dbReference type="Pfam" id="PF10677">
    <property type="entry name" value="DUF2490"/>
    <property type="match status" value="1"/>
</dbReference>
<evidence type="ECO:0000313" key="2">
    <source>
        <dbReference type="Proteomes" id="UP000002028"/>
    </source>
</evidence>
<dbReference type="InterPro" id="IPR019619">
    <property type="entry name" value="DUF2490"/>
</dbReference>
<keyword evidence="2" id="KW-1185">Reference proteome</keyword>
<keyword evidence="1" id="KW-0614">Plasmid</keyword>
<dbReference type="EMBL" id="CP001773">
    <property type="protein sequence ID" value="ADB42971.1"/>
    <property type="molecule type" value="Genomic_DNA"/>
</dbReference>
<geneLocation type="plasmid" evidence="1 2">
    <name>pSLIN04</name>
</geneLocation>
<proteinExistence type="predicted"/>
<dbReference type="AlphaFoldDB" id="D2QVY9"/>
<dbReference type="Proteomes" id="UP000002028">
    <property type="component" value="Plasmid pSLIN04"/>
</dbReference>
<protein>
    <recommendedName>
        <fullName evidence="3">DUF2490 domain-containing protein</fullName>
    </recommendedName>
</protein>
<organism evidence="1 2">
    <name type="scientific">Spirosoma linguale (strain ATCC 33905 / DSM 74 / LMG 10896 / Claus 1)</name>
    <dbReference type="NCBI Taxonomy" id="504472"/>
    <lineage>
        <taxon>Bacteria</taxon>
        <taxon>Pseudomonadati</taxon>
        <taxon>Bacteroidota</taxon>
        <taxon>Cytophagia</taxon>
        <taxon>Cytophagales</taxon>
        <taxon>Cytophagaceae</taxon>
        <taxon>Spirosoma</taxon>
    </lineage>
</organism>